<name>A0A0F9UME8_9ZZZZ</name>
<organism evidence="1">
    <name type="scientific">marine sediment metagenome</name>
    <dbReference type="NCBI Taxonomy" id="412755"/>
    <lineage>
        <taxon>unclassified sequences</taxon>
        <taxon>metagenomes</taxon>
        <taxon>ecological metagenomes</taxon>
    </lineage>
</organism>
<accession>A0A0F9UME8</accession>
<protein>
    <submittedName>
        <fullName evidence="1">Uncharacterized protein</fullName>
    </submittedName>
</protein>
<gene>
    <name evidence="1" type="ORF">LCGC14_0512580</name>
</gene>
<sequence>MAALKCEKCGNEMKLPMCCGQPMHKEGDKLFCHKGDQCGCGNDKGKQIPEHCSQPMNVV</sequence>
<evidence type="ECO:0000313" key="1">
    <source>
        <dbReference type="EMBL" id="KKN62396.1"/>
    </source>
</evidence>
<dbReference type="EMBL" id="LAZR01000626">
    <property type="protein sequence ID" value="KKN62396.1"/>
    <property type="molecule type" value="Genomic_DNA"/>
</dbReference>
<dbReference type="AlphaFoldDB" id="A0A0F9UME8"/>
<reference evidence="1" key="1">
    <citation type="journal article" date="2015" name="Nature">
        <title>Complex archaea that bridge the gap between prokaryotes and eukaryotes.</title>
        <authorList>
            <person name="Spang A."/>
            <person name="Saw J.H."/>
            <person name="Jorgensen S.L."/>
            <person name="Zaremba-Niedzwiedzka K."/>
            <person name="Martijn J."/>
            <person name="Lind A.E."/>
            <person name="van Eijk R."/>
            <person name="Schleper C."/>
            <person name="Guy L."/>
            <person name="Ettema T.J."/>
        </authorList>
    </citation>
    <scope>NUCLEOTIDE SEQUENCE</scope>
</reference>
<comment type="caution">
    <text evidence="1">The sequence shown here is derived from an EMBL/GenBank/DDBJ whole genome shotgun (WGS) entry which is preliminary data.</text>
</comment>
<proteinExistence type="predicted"/>